<proteinExistence type="inferred from homology"/>
<keyword evidence="1 5" id="KW-0805">Transcription regulation</keyword>
<keyword evidence="2 5" id="KW-0731">Sigma factor</keyword>
<evidence type="ECO:0000256" key="4">
    <source>
        <dbReference type="ARBA" id="ARBA00023163"/>
    </source>
</evidence>
<comment type="similarity">
    <text evidence="5">Belongs to the sigma-70 factor family.</text>
</comment>
<dbReference type="PROSITE" id="PS00715">
    <property type="entry name" value="SIGMA70_1"/>
    <property type="match status" value="1"/>
</dbReference>
<dbReference type="AlphaFoldDB" id="A0A0C2CU31"/>
<dbReference type="InterPro" id="IPR007627">
    <property type="entry name" value="RNA_pol_sigma70_r2"/>
</dbReference>
<evidence type="ECO:0000313" key="10">
    <source>
        <dbReference type="Proteomes" id="UP000031599"/>
    </source>
</evidence>
<feature type="region of interest" description="Disordered" evidence="6">
    <location>
        <begin position="1"/>
        <end position="38"/>
    </location>
</feature>
<dbReference type="PRINTS" id="PR00046">
    <property type="entry name" value="SIGMA70FCT"/>
</dbReference>
<dbReference type="Pfam" id="PF04545">
    <property type="entry name" value="Sigma70_r4"/>
    <property type="match status" value="1"/>
</dbReference>
<dbReference type="PANTHER" id="PTHR30603">
    <property type="entry name" value="RNA POLYMERASE SIGMA FACTOR RPO"/>
    <property type="match status" value="1"/>
</dbReference>
<dbReference type="Pfam" id="PF04539">
    <property type="entry name" value="Sigma70_r3"/>
    <property type="match status" value="1"/>
</dbReference>
<sequence length="438" mass="49603">MARRKVTRGAPPQLARSSRTKTWPKGAGKTTGKSAARAKSDADSANFLSVYFREMSDLDVMSAEQELEAATRIFGLRSAYWQAILSYPPFIDAIVTAIEQQIDNDEVPSKELRAVRKSSRNLRDRETRAHKDAFDAAMLALTERMLDLDTDNIVADQLAADVNAIEAGTRHGLQLEVKPPRDGSRPFAEYAKDIRVAGRRLRSAKNAFVKANLRLVVSIARRFNHGRMPLQDLIQEGNIGLMKAVDRFDYRKGFRFSTYGSWWIRHAISRAIADKGRQVRLPVHMIDAYHKVNKARRELEAKFGREPTREELAKHTGLALSKIEKMGTMLVDSPISIDKPVSDDDGRRVGDFLEDENAETPGEGLEADALNEQVKRLVSKLRPIEADIIRKRFGLIDEDELTLKEIGGQYSLSRERIRQLQEQALGKIRRELKRLELM</sequence>
<dbReference type="InterPro" id="IPR036388">
    <property type="entry name" value="WH-like_DNA-bd_sf"/>
</dbReference>
<dbReference type="Gene3D" id="1.10.10.10">
    <property type="entry name" value="Winged helix-like DNA-binding domain superfamily/Winged helix DNA-binding domain"/>
    <property type="match status" value="2"/>
</dbReference>
<dbReference type="EMBL" id="JMCC02000068">
    <property type="protein sequence ID" value="KIG14671.1"/>
    <property type="molecule type" value="Genomic_DNA"/>
</dbReference>
<dbReference type="InterPro" id="IPR014284">
    <property type="entry name" value="RNA_pol_sigma-70_dom"/>
</dbReference>
<organism evidence="9 10">
    <name type="scientific">Enhygromyxa salina</name>
    <dbReference type="NCBI Taxonomy" id="215803"/>
    <lineage>
        <taxon>Bacteria</taxon>
        <taxon>Pseudomonadati</taxon>
        <taxon>Myxococcota</taxon>
        <taxon>Polyangia</taxon>
        <taxon>Nannocystales</taxon>
        <taxon>Nannocystaceae</taxon>
        <taxon>Enhygromyxa</taxon>
    </lineage>
</organism>
<comment type="function">
    <text evidence="5">Sigma factors are initiation factors that promote the attachment of RNA polymerase to specific initiation sites and are then released.</text>
</comment>
<dbReference type="InterPro" id="IPR007630">
    <property type="entry name" value="RNA_pol_sigma70_r4"/>
</dbReference>
<dbReference type="RefSeq" id="WP_052553217.1">
    <property type="nucleotide sequence ID" value="NZ_JMCC02000068.1"/>
</dbReference>
<feature type="domain" description="RNA polymerase sigma-70" evidence="7">
    <location>
        <begin position="232"/>
        <end position="245"/>
    </location>
</feature>
<protein>
    <recommendedName>
        <fullName evidence="5">RNA polymerase sigma factor</fullName>
    </recommendedName>
</protein>
<dbReference type="InterPro" id="IPR013325">
    <property type="entry name" value="RNA_pol_sigma_r2"/>
</dbReference>
<dbReference type="InterPro" id="IPR007624">
    <property type="entry name" value="RNA_pol_sigma70_r3"/>
</dbReference>
<dbReference type="Proteomes" id="UP000031599">
    <property type="component" value="Unassembled WGS sequence"/>
</dbReference>
<dbReference type="GO" id="GO:0006352">
    <property type="term" value="P:DNA-templated transcription initiation"/>
    <property type="evidence" value="ECO:0007669"/>
    <property type="project" value="InterPro"/>
</dbReference>
<keyword evidence="3 5" id="KW-0238">DNA-binding</keyword>
<dbReference type="PROSITE" id="PS00716">
    <property type="entry name" value="SIGMA70_2"/>
    <property type="match status" value="1"/>
</dbReference>
<evidence type="ECO:0000313" key="9">
    <source>
        <dbReference type="EMBL" id="KIG14671.1"/>
    </source>
</evidence>
<dbReference type="CDD" id="cd06171">
    <property type="entry name" value="Sigma70_r4"/>
    <property type="match status" value="1"/>
</dbReference>
<accession>A0A0C2CU31</accession>
<evidence type="ECO:0000256" key="2">
    <source>
        <dbReference type="ARBA" id="ARBA00023082"/>
    </source>
</evidence>
<dbReference type="SUPFAM" id="SSF88659">
    <property type="entry name" value="Sigma3 and sigma4 domains of RNA polymerase sigma factors"/>
    <property type="match status" value="2"/>
</dbReference>
<dbReference type="InterPro" id="IPR050239">
    <property type="entry name" value="Sigma-70_RNA_pol_init_factors"/>
</dbReference>
<dbReference type="GO" id="GO:0003677">
    <property type="term" value="F:DNA binding"/>
    <property type="evidence" value="ECO:0007669"/>
    <property type="project" value="UniProtKB-KW"/>
</dbReference>
<comment type="caution">
    <text evidence="9">The sequence shown here is derived from an EMBL/GenBank/DDBJ whole genome shotgun (WGS) entry which is preliminary data.</text>
</comment>
<dbReference type="InterPro" id="IPR013324">
    <property type="entry name" value="RNA_pol_sigma_r3/r4-like"/>
</dbReference>
<dbReference type="SUPFAM" id="SSF88946">
    <property type="entry name" value="Sigma2 domain of RNA polymerase sigma factors"/>
    <property type="match status" value="1"/>
</dbReference>
<evidence type="ECO:0000259" key="8">
    <source>
        <dbReference type="PROSITE" id="PS00716"/>
    </source>
</evidence>
<feature type="domain" description="RNA polymerase sigma-70" evidence="8">
    <location>
        <begin position="402"/>
        <end position="428"/>
    </location>
</feature>
<reference evidence="9 10" key="1">
    <citation type="submission" date="2014-12" db="EMBL/GenBank/DDBJ databases">
        <title>Genome assembly of Enhygromyxa salina DSM 15201.</title>
        <authorList>
            <person name="Sharma G."/>
            <person name="Subramanian S."/>
        </authorList>
    </citation>
    <scope>NUCLEOTIDE SEQUENCE [LARGE SCALE GENOMIC DNA]</scope>
    <source>
        <strain evidence="9 10">DSM 15201</strain>
    </source>
</reference>
<evidence type="ECO:0000256" key="3">
    <source>
        <dbReference type="ARBA" id="ARBA00023125"/>
    </source>
</evidence>
<dbReference type="Pfam" id="PF04542">
    <property type="entry name" value="Sigma70_r2"/>
    <property type="match status" value="1"/>
</dbReference>
<gene>
    <name evidence="9" type="ORF">DB30_06482</name>
</gene>
<evidence type="ECO:0000259" key="7">
    <source>
        <dbReference type="PROSITE" id="PS00715"/>
    </source>
</evidence>
<name>A0A0C2CU31_9BACT</name>
<keyword evidence="4 5" id="KW-0804">Transcription</keyword>
<dbReference type="PANTHER" id="PTHR30603:SF47">
    <property type="entry name" value="RNA POLYMERASE SIGMA FACTOR SIGD, CHLOROPLASTIC"/>
    <property type="match status" value="1"/>
</dbReference>
<evidence type="ECO:0000256" key="1">
    <source>
        <dbReference type="ARBA" id="ARBA00023015"/>
    </source>
</evidence>
<dbReference type="InterPro" id="IPR000943">
    <property type="entry name" value="RNA_pol_sigma70"/>
</dbReference>
<evidence type="ECO:0000256" key="5">
    <source>
        <dbReference type="RuleBase" id="RU362124"/>
    </source>
</evidence>
<dbReference type="GO" id="GO:0016987">
    <property type="term" value="F:sigma factor activity"/>
    <property type="evidence" value="ECO:0007669"/>
    <property type="project" value="UniProtKB-KW"/>
</dbReference>
<dbReference type="Gene3D" id="1.20.120.1810">
    <property type="match status" value="1"/>
</dbReference>
<dbReference type="NCBIfam" id="TIGR02937">
    <property type="entry name" value="sigma70-ECF"/>
    <property type="match status" value="1"/>
</dbReference>
<evidence type="ECO:0000256" key="6">
    <source>
        <dbReference type="SAM" id="MobiDB-lite"/>
    </source>
</evidence>